<proteinExistence type="predicted"/>
<keyword evidence="8" id="KW-1185">Reference proteome</keyword>
<dbReference type="PROSITE" id="PS50835">
    <property type="entry name" value="IG_LIKE"/>
    <property type="match status" value="1"/>
</dbReference>
<feature type="non-terminal residue" evidence="7">
    <location>
        <position position="1"/>
    </location>
</feature>
<dbReference type="SUPFAM" id="SSF48726">
    <property type="entry name" value="Immunoglobulin"/>
    <property type="match status" value="1"/>
</dbReference>
<accession>A0ABD3XK41</accession>
<dbReference type="PROSITE" id="PS50092">
    <property type="entry name" value="TSP1"/>
    <property type="match status" value="2"/>
</dbReference>
<sequence>AIKCLSCSTVARPQNKCSVQLILTAAGYTTYSVGCTDIHMCASFVGKGAILNATDLQEIQQKNEFGAIPDEQWEQGTKDALLCAECCDTQLCNACYFAMKIIGADFVYKSSCILRQHCQQIGHLNPGANVLIGRRQRDVDMLSIKKRASFCNKCCTGNICNFGNCSSLVHPTNTLTPLTQPTSTLSSLTHLNTTQAVLTPVIGGWNAWSSWNQCSVTCGQGSHYRLRICNNPHPANGGATCSGSSSETQLCTQQVCSVDGQWSLWTMWSICSKTCGTGGTRFRQRTCDNPPPSVGGKDCAQSPYQSQDCDGLVVPNVIQTTINFTKPDGSNIAMQCLVPGSTPLQQNSRIQWMAPQAVGKPFPPNVFQEDDGSLVIIGLSIENTGPYFCQIITPCGTYNSARFYVNSQ</sequence>
<keyword evidence="5" id="KW-1015">Disulfide bond</keyword>
<dbReference type="Gene3D" id="2.20.100.10">
    <property type="entry name" value="Thrombospondin type-1 (TSP1) repeat"/>
    <property type="match status" value="2"/>
</dbReference>
<evidence type="ECO:0000313" key="7">
    <source>
        <dbReference type="EMBL" id="KAL3886629.1"/>
    </source>
</evidence>
<dbReference type="SMART" id="SM00209">
    <property type="entry name" value="TSP1"/>
    <property type="match status" value="2"/>
</dbReference>
<dbReference type="PRINTS" id="PR01705">
    <property type="entry name" value="TSP1REPEAT"/>
</dbReference>
<keyword evidence="4" id="KW-0677">Repeat</keyword>
<gene>
    <name evidence="7" type="ORF">ACJMK2_026610</name>
</gene>
<dbReference type="InterPro" id="IPR052065">
    <property type="entry name" value="Compl_asym_regulator"/>
</dbReference>
<dbReference type="SUPFAM" id="SSF82895">
    <property type="entry name" value="TSP-1 type 1 repeat"/>
    <property type="match status" value="2"/>
</dbReference>
<dbReference type="PANTHER" id="PTHR22906">
    <property type="entry name" value="PROPERDIN"/>
    <property type="match status" value="1"/>
</dbReference>
<dbReference type="PANTHER" id="PTHR22906:SF43">
    <property type="entry name" value="PROPERDIN"/>
    <property type="match status" value="1"/>
</dbReference>
<organism evidence="7 8">
    <name type="scientific">Sinanodonta woodiana</name>
    <name type="common">Chinese pond mussel</name>
    <name type="synonym">Anodonta woodiana</name>
    <dbReference type="NCBI Taxonomy" id="1069815"/>
    <lineage>
        <taxon>Eukaryota</taxon>
        <taxon>Metazoa</taxon>
        <taxon>Spiralia</taxon>
        <taxon>Lophotrochozoa</taxon>
        <taxon>Mollusca</taxon>
        <taxon>Bivalvia</taxon>
        <taxon>Autobranchia</taxon>
        <taxon>Heteroconchia</taxon>
        <taxon>Palaeoheterodonta</taxon>
        <taxon>Unionida</taxon>
        <taxon>Unionoidea</taxon>
        <taxon>Unionidae</taxon>
        <taxon>Unioninae</taxon>
        <taxon>Sinanodonta</taxon>
    </lineage>
</organism>
<dbReference type="FunFam" id="2.20.100.10:FF:000007">
    <property type="entry name" value="Thrombospondin 1"/>
    <property type="match status" value="1"/>
</dbReference>
<evidence type="ECO:0000256" key="4">
    <source>
        <dbReference type="ARBA" id="ARBA00022737"/>
    </source>
</evidence>
<dbReference type="FunFam" id="2.20.100.10:FF:000002">
    <property type="entry name" value="Unc-5 netrin receptor C"/>
    <property type="match status" value="1"/>
</dbReference>
<comment type="caution">
    <text evidence="7">The sequence shown here is derived from an EMBL/GenBank/DDBJ whole genome shotgun (WGS) entry which is preliminary data.</text>
</comment>
<evidence type="ECO:0000256" key="5">
    <source>
        <dbReference type="ARBA" id="ARBA00023157"/>
    </source>
</evidence>
<evidence type="ECO:0000256" key="2">
    <source>
        <dbReference type="ARBA" id="ARBA00022525"/>
    </source>
</evidence>
<dbReference type="InterPro" id="IPR007110">
    <property type="entry name" value="Ig-like_dom"/>
</dbReference>
<evidence type="ECO:0000256" key="1">
    <source>
        <dbReference type="ARBA" id="ARBA00004613"/>
    </source>
</evidence>
<evidence type="ECO:0000313" key="8">
    <source>
        <dbReference type="Proteomes" id="UP001634394"/>
    </source>
</evidence>
<keyword evidence="2" id="KW-0964">Secreted</keyword>
<evidence type="ECO:0000259" key="6">
    <source>
        <dbReference type="PROSITE" id="PS50835"/>
    </source>
</evidence>
<dbReference type="AlphaFoldDB" id="A0ABD3XK41"/>
<protein>
    <recommendedName>
        <fullName evidence="6">Ig-like domain-containing protein</fullName>
    </recommendedName>
</protein>
<evidence type="ECO:0000256" key="3">
    <source>
        <dbReference type="ARBA" id="ARBA00022729"/>
    </source>
</evidence>
<dbReference type="Pfam" id="PF00090">
    <property type="entry name" value="TSP_1"/>
    <property type="match status" value="2"/>
</dbReference>
<keyword evidence="3" id="KW-0732">Signal</keyword>
<dbReference type="InterPro" id="IPR013783">
    <property type="entry name" value="Ig-like_fold"/>
</dbReference>
<name>A0ABD3XK41_SINWO</name>
<feature type="domain" description="Ig-like" evidence="6">
    <location>
        <begin position="315"/>
        <end position="391"/>
    </location>
</feature>
<dbReference type="InterPro" id="IPR036179">
    <property type="entry name" value="Ig-like_dom_sf"/>
</dbReference>
<dbReference type="InterPro" id="IPR036383">
    <property type="entry name" value="TSP1_rpt_sf"/>
</dbReference>
<reference evidence="7 8" key="1">
    <citation type="submission" date="2024-11" db="EMBL/GenBank/DDBJ databases">
        <title>Chromosome-level genome assembly of the freshwater bivalve Anodonta woodiana.</title>
        <authorList>
            <person name="Chen X."/>
        </authorList>
    </citation>
    <scope>NUCLEOTIDE SEQUENCE [LARGE SCALE GENOMIC DNA]</scope>
    <source>
        <strain evidence="7">MN2024</strain>
        <tissue evidence="7">Gills</tissue>
    </source>
</reference>
<dbReference type="InterPro" id="IPR000884">
    <property type="entry name" value="TSP1_rpt"/>
</dbReference>
<dbReference type="Proteomes" id="UP001634394">
    <property type="component" value="Unassembled WGS sequence"/>
</dbReference>
<dbReference type="Gene3D" id="2.60.40.10">
    <property type="entry name" value="Immunoglobulins"/>
    <property type="match status" value="1"/>
</dbReference>
<comment type="subcellular location">
    <subcellularLocation>
        <location evidence="1">Secreted</location>
    </subcellularLocation>
</comment>
<dbReference type="EMBL" id="JBJQND010000002">
    <property type="protein sequence ID" value="KAL3886629.1"/>
    <property type="molecule type" value="Genomic_DNA"/>
</dbReference>